<comment type="caution">
    <text evidence="3">The sequence shown here is derived from an EMBL/GenBank/DDBJ whole genome shotgun (WGS) entry which is preliminary data.</text>
</comment>
<name>A0A4U6X657_9PEZI</name>
<feature type="region of interest" description="Disordered" evidence="1">
    <location>
        <begin position="152"/>
        <end position="183"/>
    </location>
</feature>
<gene>
    <name evidence="3" type="ORF">CTA1_9036</name>
</gene>
<dbReference type="STRING" id="1306861.A0A4U6X657"/>
<keyword evidence="2" id="KW-0732">Signal</keyword>
<dbReference type="EMBL" id="PJEX01000383">
    <property type="protein sequence ID" value="TKW50554.1"/>
    <property type="molecule type" value="Genomic_DNA"/>
</dbReference>
<evidence type="ECO:0000313" key="4">
    <source>
        <dbReference type="Proteomes" id="UP000310108"/>
    </source>
</evidence>
<dbReference type="Proteomes" id="UP000310108">
    <property type="component" value="Unassembled WGS sequence"/>
</dbReference>
<evidence type="ECO:0000313" key="3">
    <source>
        <dbReference type="EMBL" id="TKW50554.1"/>
    </source>
</evidence>
<feature type="signal peptide" evidence="2">
    <location>
        <begin position="1"/>
        <end position="17"/>
    </location>
</feature>
<accession>A0A4U6X657</accession>
<dbReference type="OrthoDB" id="4991875at2759"/>
<keyword evidence="4" id="KW-1185">Reference proteome</keyword>
<organism evidence="3 4">
    <name type="scientific">Colletotrichum tanaceti</name>
    <dbReference type="NCBI Taxonomy" id="1306861"/>
    <lineage>
        <taxon>Eukaryota</taxon>
        <taxon>Fungi</taxon>
        <taxon>Dikarya</taxon>
        <taxon>Ascomycota</taxon>
        <taxon>Pezizomycotina</taxon>
        <taxon>Sordariomycetes</taxon>
        <taxon>Hypocreomycetidae</taxon>
        <taxon>Glomerellales</taxon>
        <taxon>Glomerellaceae</taxon>
        <taxon>Colletotrichum</taxon>
        <taxon>Colletotrichum destructivum species complex</taxon>
    </lineage>
</organism>
<evidence type="ECO:0000256" key="1">
    <source>
        <dbReference type="SAM" id="MobiDB-lite"/>
    </source>
</evidence>
<feature type="compositionally biased region" description="Low complexity" evidence="1">
    <location>
        <begin position="163"/>
        <end position="183"/>
    </location>
</feature>
<evidence type="ECO:0000256" key="2">
    <source>
        <dbReference type="SAM" id="SignalP"/>
    </source>
</evidence>
<reference evidence="3 4" key="1">
    <citation type="journal article" date="2019" name="PLoS ONE">
        <title>Comparative genome analysis indicates high evolutionary potential of pathogenicity genes in Colletotrichum tanaceti.</title>
        <authorList>
            <person name="Lelwala R.V."/>
            <person name="Korhonen P.K."/>
            <person name="Young N.D."/>
            <person name="Scott J.B."/>
            <person name="Ades P.A."/>
            <person name="Gasser R.B."/>
            <person name="Taylor P.W.J."/>
        </authorList>
    </citation>
    <scope>NUCLEOTIDE SEQUENCE [LARGE SCALE GENOMIC DNA]</scope>
    <source>
        <strain evidence="3">BRIP57314</strain>
    </source>
</reference>
<sequence length="208" mass="21343">MKSFGTVLLALLGGVMAQQATTVVEVVNPFFGHNPFDASIVNVNPTATTYAVYCQRNSTNYQCRGDPSGSTMTLVGGPSTVEVHIEQPESGLSTQFIGTISGGQLDYEAVIMKNGRTAQIAHMVMSPVTNEDARVPLTVTAGVEKLLAQATATTDSSGAQSGPTATGTQATLTSTPTSTPNAAVPRAGQKRLLTGIASAAAVVAVVML</sequence>
<proteinExistence type="predicted"/>
<protein>
    <submittedName>
        <fullName evidence="3">Uncharacterized protein</fullName>
    </submittedName>
</protein>
<feature type="chain" id="PRO_5020808257" evidence="2">
    <location>
        <begin position="18"/>
        <end position="208"/>
    </location>
</feature>
<feature type="compositionally biased region" description="Polar residues" evidence="1">
    <location>
        <begin position="152"/>
        <end position="162"/>
    </location>
</feature>
<dbReference type="AlphaFoldDB" id="A0A4U6X657"/>